<dbReference type="InterPro" id="IPR036975">
    <property type="entry name" value="Importin-a_IBB_sf"/>
</dbReference>
<dbReference type="PROSITE" id="PS50176">
    <property type="entry name" value="ARM_REPEAT"/>
    <property type="match status" value="4"/>
</dbReference>
<evidence type="ECO:0000259" key="8">
    <source>
        <dbReference type="PROSITE" id="PS51214"/>
    </source>
</evidence>
<dbReference type="Pfam" id="PF16186">
    <property type="entry name" value="Arm_3"/>
    <property type="match status" value="1"/>
</dbReference>
<dbReference type="Pfam" id="PF01749">
    <property type="entry name" value="IBB"/>
    <property type="match status" value="1"/>
</dbReference>
<dbReference type="GO" id="GO:0005634">
    <property type="term" value="C:nucleus"/>
    <property type="evidence" value="ECO:0007669"/>
    <property type="project" value="UniProtKB-ARBA"/>
</dbReference>
<dbReference type="FunFam" id="1.25.10.10:FF:000021">
    <property type="entry name" value="Importin subunit alpha"/>
    <property type="match status" value="1"/>
</dbReference>
<dbReference type="FunFam" id="1.20.5.690:FF:000001">
    <property type="entry name" value="Importin subunit alpha"/>
    <property type="match status" value="1"/>
</dbReference>
<reference evidence="9 10" key="1">
    <citation type="submission" date="2020-08" db="EMBL/GenBank/DDBJ databases">
        <authorList>
            <person name="Hejnol A."/>
        </authorList>
    </citation>
    <scope>NUCLEOTIDE SEQUENCE [LARGE SCALE GENOMIC DNA]</scope>
</reference>
<feature type="compositionally biased region" description="Basic and acidic residues" evidence="7">
    <location>
        <begin position="18"/>
        <end position="51"/>
    </location>
</feature>
<dbReference type="InterPro" id="IPR032413">
    <property type="entry name" value="Arm_3"/>
</dbReference>
<dbReference type="AlphaFoldDB" id="A0A7I8W4K0"/>
<evidence type="ECO:0000313" key="10">
    <source>
        <dbReference type="Proteomes" id="UP000549394"/>
    </source>
</evidence>
<feature type="repeat" description="ARM" evidence="6">
    <location>
        <begin position="336"/>
        <end position="370"/>
    </location>
</feature>
<dbReference type="InterPro" id="IPR016024">
    <property type="entry name" value="ARM-type_fold"/>
</dbReference>
<dbReference type="PANTHER" id="PTHR23316">
    <property type="entry name" value="IMPORTIN ALPHA"/>
    <property type="match status" value="1"/>
</dbReference>
<dbReference type="Pfam" id="PF00514">
    <property type="entry name" value="Arm"/>
    <property type="match status" value="8"/>
</dbReference>
<dbReference type="Proteomes" id="UP000549394">
    <property type="component" value="Unassembled WGS sequence"/>
</dbReference>
<dbReference type="SMART" id="SM00185">
    <property type="entry name" value="ARM"/>
    <property type="match status" value="8"/>
</dbReference>
<feature type="region of interest" description="Disordered" evidence="7">
    <location>
        <begin position="1"/>
        <end position="51"/>
    </location>
</feature>
<evidence type="ECO:0000256" key="6">
    <source>
        <dbReference type="PROSITE-ProRule" id="PRU00259"/>
    </source>
</evidence>
<evidence type="ECO:0000256" key="5">
    <source>
        <dbReference type="PIRNR" id="PIRNR005673"/>
    </source>
</evidence>
<sequence length="537" mass="59350">MADDKTNGSNRMGQFKNKGKDPEEMRRRREEEGIQLRKQKREEQLSKRRNVYDDNAVADSTQHCGDSLLGQHPDSLEYSGITADMVQALYSGDPKEMLNATQKFRKLLSKEPNPPIDEVINAGVVPIFVQFLEDDTNPQLQFEAAWALTNIASGSSAQTRVVINSGAVPLFIRLLSAQSENVQEQAVWALGNIAGDGPECRDYVLKQDILQPLLQLLLKPASKISMTRNAVWCLSNMCRGKNPSPDFAIVSQSLPVLAKLLFHQDCDVLADTCWALSYLSDGSNEKIQAVINSGVCRRLVELLMSNQQLVVSAALRAVGNIVTGDDIQTQIIITCSALPSLLHLLSNSRESIKKEACWTISNISAGNRDQIQHVIDSNIFPMIIEIMGKGDFKTRKEAAWAITNATSGGSNEQIHYLVEQGCIPQLCNLLTVMDAKIIQVALSGLENILKLGLSESKQNGSGINPYAAIVEECYGLDKIEFLQSHENQELYQKAYNIIEKYFGSDEEDKEVAPVVGDGQYKFLADGTTNGCTDKFQF</sequence>
<evidence type="ECO:0000313" key="9">
    <source>
        <dbReference type="EMBL" id="CAD5121713.1"/>
    </source>
</evidence>
<dbReference type="Gene3D" id="1.20.5.690">
    <property type="entry name" value="Importin-alpha, importin-beta-binding domain"/>
    <property type="match status" value="1"/>
</dbReference>
<organism evidence="9 10">
    <name type="scientific">Dimorphilus gyrociliatus</name>
    <dbReference type="NCBI Taxonomy" id="2664684"/>
    <lineage>
        <taxon>Eukaryota</taxon>
        <taxon>Metazoa</taxon>
        <taxon>Spiralia</taxon>
        <taxon>Lophotrochozoa</taxon>
        <taxon>Annelida</taxon>
        <taxon>Polychaeta</taxon>
        <taxon>Polychaeta incertae sedis</taxon>
        <taxon>Dinophilidae</taxon>
        <taxon>Dimorphilus</taxon>
    </lineage>
</organism>
<comment type="similarity">
    <text evidence="1 5">Belongs to the importin alpha family.</text>
</comment>
<dbReference type="SUPFAM" id="SSF48371">
    <property type="entry name" value="ARM repeat"/>
    <property type="match status" value="1"/>
</dbReference>
<feature type="repeat" description="ARM" evidence="6">
    <location>
        <begin position="123"/>
        <end position="166"/>
    </location>
</feature>
<protein>
    <recommendedName>
        <fullName evidence="5">Importin subunit alpha</fullName>
    </recommendedName>
</protein>
<name>A0A7I8W4K0_9ANNE</name>
<keyword evidence="2 5" id="KW-0813">Transport</keyword>
<gene>
    <name evidence="9" type="ORF">DGYR_LOCUS9627</name>
</gene>
<proteinExistence type="inferred from homology"/>
<dbReference type="InterPro" id="IPR000225">
    <property type="entry name" value="Armadillo"/>
</dbReference>
<evidence type="ECO:0000256" key="7">
    <source>
        <dbReference type="SAM" id="MobiDB-lite"/>
    </source>
</evidence>
<evidence type="ECO:0000256" key="2">
    <source>
        <dbReference type="ARBA" id="ARBA00022448"/>
    </source>
</evidence>
<dbReference type="PROSITE" id="PS51214">
    <property type="entry name" value="IBB"/>
    <property type="match status" value="1"/>
</dbReference>
<dbReference type="Gene3D" id="1.25.10.10">
    <property type="entry name" value="Leucine-rich Repeat Variant"/>
    <property type="match status" value="1"/>
</dbReference>
<dbReference type="GO" id="GO:0061608">
    <property type="term" value="F:nuclear import signal receptor activity"/>
    <property type="evidence" value="ECO:0007669"/>
    <property type="project" value="InterPro"/>
</dbReference>
<feature type="repeat" description="ARM" evidence="6">
    <location>
        <begin position="208"/>
        <end position="237"/>
    </location>
</feature>
<keyword evidence="4 5" id="KW-0653">Protein transport</keyword>
<dbReference type="GO" id="GO:0005737">
    <property type="term" value="C:cytoplasm"/>
    <property type="evidence" value="ECO:0007669"/>
    <property type="project" value="InterPro"/>
</dbReference>
<dbReference type="InterPro" id="IPR002652">
    <property type="entry name" value="Importin-a_IBB"/>
</dbReference>
<evidence type="ECO:0000256" key="3">
    <source>
        <dbReference type="ARBA" id="ARBA00022737"/>
    </source>
</evidence>
<dbReference type="PIRSF" id="PIRSF005673">
    <property type="entry name" value="Importin_alpha"/>
    <property type="match status" value="1"/>
</dbReference>
<dbReference type="EMBL" id="CAJFCJ010000015">
    <property type="protein sequence ID" value="CAD5121713.1"/>
    <property type="molecule type" value="Genomic_DNA"/>
</dbReference>
<dbReference type="OrthoDB" id="29145at2759"/>
<accession>A0A7I8W4K0</accession>
<dbReference type="InterPro" id="IPR011989">
    <property type="entry name" value="ARM-like"/>
</dbReference>
<dbReference type="GO" id="GO:0006606">
    <property type="term" value="P:protein import into nucleus"/>
    <property type="evidence" value="ECO:0007669"/>
    <property type="project" value="InterPro"/>
</dbReference>
<keyword evidence="3" id="KW-0677">Repeat</keyword>
<comment type="caution">
    <text evidence="9">The sequence shown here is derived from an EMBL/GenBank/DDBJ whole genome shotgun (WGS) entry which is preliminary data.</text>
</comment>
<keyword evidence="10" id="KW-1185">Reference proteome</keyword>
<feature type="domain" description="IBB" evidence="8">
    <location>
        <begin position="1"/>
        <end position="58"/>
    </location>
</feature>
<dbReference type="InterPro" id="IPR024931">
    <property type="entry name" value="Importin_alpha"/>
</dbReference>
<evidence type="ECO:0000256" key="4">
    <source>
        <dbReference type="ARBA" id="ARBA00022927"/>
    </source>
</evidence>
<evidence type="ECO:0000256" key="1">
    <source>
        <dbReference type="ARBA" id="ARBA00010394"/>
    </source>
</evidence>
<feature type="repeat" description="ARM" evidence="6">
    <location>
        <begin position="166"/>
        <end position="194"/>
    </location>
</feature>